<dbReference type="Pfam" id="PF19075">
    <property type="entry name" value="DUF5771"/>
    <property type="match status" value="1"/>
</dbReference>
<dbReference type="InterPro" id="IPR043905">
    <property type="entry name" value="DUF5771"/>
</dbReference>
<name>A0A6C0HM65_9ZZZZ</name>
<organism evidence="2">
    <name type="scientific">viral metagenome</name>
    <dbReference type="NCBI Taxonomy" id="1070528"/>
    <lineage>
        <taxon>unclassified sequences</taxon>
        <taxon>metagenomes</taxon>
        <taxon>organismal metagenomes</taxon>
    </lineage>
</organism>
<reference evidence="2" key="1">
    <citation type="journal article" date="2020" name="Nature">
        <title>Giant virus diversity and host interactions through global metagenomics.</title>
        <authorList>
            <person name="Schulz F."/>
            <person name="Roux S."/>
            <person name="Paez-Espino D."/>
            <person name="Jungbluth S."/>
            <person name="Walsh D.A."/>
            <person name="Denef V.J."/>
            <person name="McMahon K.D."/>
            <person name="Konstantinidis K.T."/>
            <person name="Eloe-Fadrosh E.A."/>
            <person name="Kyrpides N.C."/>
            <person name="Woyke T."/>
        </authorList>
    </citation>
    <scope>NUCLEOTIDE SEQUENCE</scope>
    <source>
        <strain evidence="2">GVMAG-M-3300023184-135</strain>
    </source>
</reference>
<feature type="region of interest" description="Disordered" evidence="1">
    <location>
        <begin position="1"/>
        <end position="48"/>
    </location>
</feature>
<evidence type="ECO:0000256" key="1">
    <source>
        <dbReference type="SAM" id="MobiDB-lite"/>
    </source>
</evidence>
<sequence length="123" mass="13490">MPSTSPTGKGRRALRGGGGVYTDNGLPFGSANPQELAAGKTLRGGRKTRKVRIPIKRTGDLVNLGYSLSKKARSRHSSLKKAVKKFGRATVSRKLNALAVFNKRRHPVTSRKAKMDRKYVMKV</sequence>
<dbReference type="EMBL" id="MN739976">
    <property type="protein sequence ID" value="QHT81033.1"/>
    <property type="molecule type" value="Genomic_DNA"/>
</dbReference>
<evidence type="ECO:0000313" key="2">
    <source>
        <dbReference type="EMBL" id="QHT81033.1"/>
    </source>
</evidence>
<accession>A0A6C0HM65</accession>
<dbReference type="AlphaFoldDB" id="A0A6C0HM65"/>
<proteinExistence type="predicted"/>
<protein>
    <submittedName>
        <fullName evidence="2">Uncharacterized protein</fullName>
    </submittedName>
</protein>